<name>A0AAN8S7C6_POLSC</name>
<reference evidence="1 2" key="1">
    <citation type="submission" date="2023-10" db="EMBL/GenBank/DDBJ databases">
        <title>Genomes of two closely related lineages of the louse Polyplax serrata with different host specificities.</title>
        <authorList>
            <person name="Martinu J."/>
            <person name="Tarabai H."/>
            <person name="Stefka J."/>
            <person name="Hypsa V."/>
        </authorList>
    </citation>
    <scope>NUCLEOTIDE SEQUENCE [LARGE SCALE GENOMIC DNA]</scope>
    <source>
        <strain evidence="1">HR10_N</strain>
    </source>
</reference>
<evidence type="ECO:0000313" key="1">
    <source>
        <dbReference type="EMBL" id="KAK6636986.1"/>
    </source>
</evidence>
<proteinExistence type="predicted"/>
<evidence type="ECO:0000313" key="2">
    <source>
        <dbReference type="Proteomes" id="UP001372834"/>
    </source>
</evidence>
<dbReference type="Proteomes" id="UP001372834">
    <property type="component" value="Unassembled WGS sequence"/>
</dbReference>
<organism evidence="1 2">
    <name type="scientific">Polyplax serrata</name>
    <name type="common">Common mouse louse</name>
    <dbReference type="NCBI Taxonomy" id="468196"/>
    <lineage>
        <taxon>Eukaryota</taxon>
        <taxon>Metazoa</taxon>
        <taxon>Ecdysozoa</taxon>
        <taxon>Arthropoda</taxon>
        <taxon>Hexapoda</taxon>
        <taxon>Insecta</taxon>
        <taxon>Pterygota</taxon>
        <taxon>Neoptera</taxon>
        <taxon>Paraneoptera</taxon>
        <taxon>Psocodea</taxon>
        <taxon>Troctomorpha</taxon>
        <taxon>Phthiraptera</taxon>
        <taxon>Anoplura</taxon>
        <taxon>Polyplacidae</taxon>
        <taxon>Polyplax</taxon>
    </lineage>
</organism>
<sequence>MALERKSKIVNETKLNFNNLLSFTITTDQVGVEEVAAVEEAVAQNLNQGADPNLPRVPKVVTDLAPNQRITGPSPDHVPIRNLL</sequence>
<accession>A0AAN8S7C6</accession>
<gene>
    <name evidence="1" type="ORF">RUM43_010653</name>
</gene>
<protein>
    <submittedName>
        <fullName evidence="1">Uncharacterized protein</fullName>
    </submittedName>
</protein>
<comment type="caution">
    <text evidence="1">The sequence shown here is derived from an EMBL/GenBank/DDBJ whole genome shotgun (WGS) entry which is preliminary data.</text>
</comment>
<dbReference type="EMBL" id="JAWJWE010000004">
    <property type="protein sequence ID" value="KAK6636986.1"/>
    <property type="molecule type" value="Genomic_DNA"/>
</dbReference>
<dbReference type="AlphaFoldDB" id="A0AAN8S7C6"/>